<evidence type="ECO:0000313" key="3">
    <source>
        <dbReference type="Proteomes" id="UP001219518"/>
    </source>
</evidence>
<feature type="compositionally biased region" description="Polar residues" evidence="1">
    <location>
        <begin position="147"/>
        <end position="158"/>
    </location>
</feature>
<feature type="compositionally biased region" description="Low complexity" evidence="1">
    <location>
        <begin position="447"/>
        <end position="460"/>
    </location>
</feature>
<organism evidence="2 3">
    <name type="scientific">Frankliniella fusca</name>
    <dbReference type="NCBI Taxonomy" id="407009"/>
    <lineage>
        <taxon>Eukaryota</taxon>
        <taxon>Metazoa</taxon>
        <taxon>Ecdysozoa</taxon>
        <taxon>Arthropoda</taxon>
        <taxon>Hexapoda</taxon>
        <taxon>Insecta</taxon>
        <taxon>Pterygota</taxon>
        <taxon>Neoptera</taxon>
        <taxon>Paraneoptera</taxon>
        <taxon>Thysanoptera</taxon>
        <taxon>Terebrantia</taxon>
        <taxon>Thripoidea</taxon>
        <taxon>Thripidae</taxon>
        <taxon>Frankliniella</taxon>
    </lineage>
</organism>
<keyword evidence="3" id="KW-1185">Reference proteome</keyword>
<evidence type="ECO:0000313" key="2">
    <source>
        <dbReference type="EMBL" id="KAK3918355.1"/>
    </source>
</evidence>
<comment type="caution">
    <text evidence="2">The sequence shown here is derived from an EMBL/GenBank/DDBJ whole genome shotgun (WGS) entry which is preliminary data.</text>
</comment>
<feature type="compositionally biased region" description="Basic and acidic residues" evidence="1">
    <location>
        <begin position="173"/>
        <end position="188"/>
    </location>
</feature>
<evidence type="ECO:0000256" key="1">
    <source>
        <dbReference type="SAM" id="MobiDB-lite"/>
    </source>
</evidence>
<reference evidence="2" key="2">
    <citation type="journal article" date="2023" name="BMC Genomics">
        <title>Pest status, molecular evolution, and epigenetic factors derived from the genome assembly of Frankliniella fusca, a thysanopteran phytovirus vector.</title>
        <authorList>
            <person name="Catto M.A."/>
            <person name="Labadie P.E."/>
            <person name="Jacobson A.L."/>
            <person name="Kennedy G.G."/>
            <person name="Srinivasan R."/>
            <person name="Hunt B.G."/>
        </authorList>
    </citation>
    <scope>NUCLEOTIDE SEQUENCE</scope>
    <source>
        <strain evidence="2">PL_HMW_Pooled</strain>
    </source>
</reference>
<reference evidence="2" key="1">
    <citation type="submission" date="2021-07" db="EMBL/GenBank/DDBJ databases">
        <authorList>
            <person name="Catto M.A."/>
            <person name="Jacobson A."/>
            <person name="Kennedy G."/>
            <person name="Labadie P."/>
            <person name="Hunt B.G."/>
            <person name="Srinivasan R."/>
        </authorList>
    </citation>
    <scope>NUCLEOTIDE SEQUENCE</scope>
    <source>
        <strain evidence="2">PL_HMW_Pooled</strain>
        <tissue evidence="2">Head</tissue>
    </source>
</reference>
<dbReference type="Proteomes" id="UP001219518">
    <property type="component" value="Unassembled WGS sequence"/>
</dbReference>
<accession>A0AAE1HBS8</accession>
<keyword evidence="2" id="KW-0238">DNA-binding</keyword>
<dbReference type="AlphaFoldDB" id="A0AAE1HBS8"/>
<feature type="region of interest" description="Disordered" evidence="1">
    <location>
        <begin position="503"/>
        <end position="527"/>
    </location>
</feature>
<feature type="region of interest" description="Disordered" evidence="1">
    <location>
        <begin position="439"/>
        <end position="460"/>
    </location>
</feature>
<dbReference type="GO" id="GO:0003677">
    <property type="term" value="F:DNA binding"/>
    <property type="evidence" value="ECO:0007669"/>
    <property type="project" value="UniProtKB-KW"/>
</dbReference>
<gene>
    <name evidence="2" type="ORF">KUF71_000927</name>
</gene>
<feature type="region of interest" description="Disordered" evidence="1">
    <location>
        <begin position="135"/>
        <end position="218"/>
    </location>
</feature>
<sequence>MSSNREEMRAVVYWQKEDKVGQEPLKNVVESGRFVNVATAKYSGDKKYYPVKVLLISDKDEELNQKVTEVEMQIEEAAQSIPPKRSRKLVKSVTQASSQEVARALGSTLFAPVPPKDLQCKVPVQVELLAVSQGIQKGNKESKRNRASGQKQLDTNIMGQVGRSLDPAFCGSEKSRRDDDKEEDKENTMEDIDDNALSVESDEEPQHKQKEPLSSIPSNLDTGLLHDFLAKYSNPMCTEFLRDLLKLMQSTHQQSHEEAKVKFLTLLPIPPEAKPVPLTSFYSNVKIPMAVKEQLKVDYFNKPTALARETLFALFGMDAFRTVLVTGRGNRVGSYGIPDDVIKSICCFVNRHINKQKTKEFQQTDLVNMINKRAPEWKNKGTPVSLKKPKKSRIHIQKSDLEIESKSKKNAFVTVGSSRISQPLYLMDILKLRKQTKSSSLGMDSGLPSPTVSSPSVPLSTPAPAMQHFVPGSAFSHPSNSGVSPGSCVLGPSYNQAQWNPYSQQNQPANHFSGMPWTQQNFNRQQY</sequence>
<name>A0AAE1HBS8_9NEOP</name>
<dbReference type="EMBL" id="JAHWGI010000935">
    <property type="protein sequence ID" value="KAK3918355.1"/>
    <property type="molecule type" value="Genomic_DNA"/>
</dbReference>
<keyword evidence="2" id="KW-0371">Homeobox</keyword>
<protein>
    <submittedName>
        <fullName evidence="2">Homeobox protein DLL-3</fullName>
    </submittedName>
</protein>
<proteinExistence type="predicted"/>